<sequence length="394" mass="45621">MTISDLPEDLESEILSRVPAKSLSELKTTCKRWNALFRDPRFVEKNKKMGKAVRASILLSNQDLYSMDKDLHNSGGFEEPPIEFTSKLIIRSLKGSKDLKFSWIYHCDGLMLSQIKEISRLVVWNPCTGQTRLIKPRICYRRDDTFSLGYNRSSSSSFSGHSYKILRYYWYYKNDQTFAECEIYELSSDSWRVLDSFPLDHNLCYNGISLKGDTYWIAQGKETGGYFLMKFDFTTETFVRLPLPFQILDREDKVALSVVKDEKLSVLHRYILGGSNVMRIWVSNNVCEEEEEAKDLSWRSHFVVKVDFDKFHISSVVNVASFLLDEENKVAICCDIHLVKFYEYTRIYIVGDGMFKQVYNGAVEPSVSPGHVSSLMSQAWFIFRHLIKGKRKGG</sequence>
<gene>
    <name evidence="2" type="ORF">Bca52824_090923</name>
</gene>
<evidence type="ECO:0000259" key="1">
    <source>
        <dbReference type="PROSITE" id="PS50181"/>
    </source>
</evidence>
<dbReference type="InterPro" id="IPR017451">
    <property type="entry name" value="F-box-assoc_interact_dom"/>
</dbReference>
<dbReference type="InterPro" id="IPR006527">
    <property type="entry name" value="F-box-assoc_dom_typ1"/>
</dbReference>
<feature type="domain" description="F-box" evidence="1">
    <location>
        <begin position="1"/>
        <end position="46"/>
    </location>
</feature>
<keyword evidence="3" id="KW-1185">Reference proteome</keyword>
<dbReference type="PANTHER" id="PTHR31672">
    <property type="entry name" value="BNACNNG10540D PROTEIN"/>
    <property type="match status" value="1"/>
</dbReference>
<dbReference type="InterPro" id="IPR001810">
    <property type="entry name" value="F-box_dom"/>
</dbReference>
<dbReference type="SUPFAM" id="SSF50965">
    <property type="entry name" value="Galactose oxidase, central domain"/>
    <property type="match status" value="1"/>
</dbReference>
<dbReference type="Proteomes" id="UP000886595">
    <property type="component" value="Unassembled WGS sequence"/>
</dbReference>
<dbReference type="InterPro" id="IPR036047">
    <property type="entry name" value="F-box-like_dom_sf"/>
</dbReference>
<dbReference type="Gene3D" id="1.20.1280.50">
    <property type="match status" value="1"/>
</dbReference>
<dbReference type="Pfam" id="PF00646">
    <property type="entry name" value="F-box"/>
    <property type="match status" value="1"/>
</dbReference>
<dbReference type="AlphaFoldDB" id="A0A8X7NVI5"/>
<proteinExistence type="predicted"/>
<dbReference type="NCBIfam" id="TIGR01640">
    <property type="entry name" value="F_box_assoc_1"/>
    <property type="match status" value="1"/>
</dbReference>
<dbReference type="SUPFAM" id="SSF81383">
    <property type="entry name" value="F-box domain"/>
    <property type="match status" value="1"/>
</dbReference>
<protein>
    <recommendedName>
        <fullName evidence="1">F-box domain-containing protein</fullName>
    </recommendedName>
</protein>
<dbReference type="InterPro" id="IPR011043">
    <property type="entry name" value="Gal_Oxase/kelch_b-propeller"/>
</dbReference>
<dbReference type="Pfam" id="PF07734">
    <property type="entry name" value="FBA_1"/>
    <property type="match status" value="1"/>
</dbReference>
<dbReference type="SMART" id="SM00256">
    <property type="entry name" value="FBOX"/>
    <property type="match status" value="1"/>
</dbReference>
<name>A0A8X7NVI5_BRACI</name>
<organism evidence="2 3">
    <name type="scientific">Brassica carinata</name>
    <name type="common">Ethiopian mustard</name>
    <name type="synonym">Abyssinian cabbage</name>
    <dbReference type="NCBI Taxonomy" id="52824"/>
    <lineage>
        <taxon>Eukaryota</taxon>
        <taxon>Viridiplantae</taxon>
        <taxon>Streptophyta</taxon>
        <taxon>Embryophyta</taxon>
        <taxon>Tracheophyta</taxon>
        <taxon>Spermatophyta</taxon>
        <taxon>Magnoliopsida</taxon>
        <taxon>eudicotyledons</taxon>
        <taxon>Gunneridae</taxon>
        <taxon>Pentapetalae</taxon>
        <taxon>rosids</taxon>
        <taxon>malvids</taxon>
        <taxon>Brassicales</taxon>
        <taxon>Brassicaceae</taxon>
        <taxon>Brassiceae</taxon>
        <taxon>Brassica</taxon>
    </lineage>
</organism>
<dbReference type="PROSITE" id="PS50181">
    <property type="entry name" value="FBOX"/>
    <property type="match status" value="1"/>
</dbReference>
<dbReference type="InterPro" id="IPR050796">
    <property type="entry name" value="SCF_F-box_component"/>
</dbReference>
<evidence type="ECO:0000313" key="2">
    <source>
        <dbReference type="EMBL" id="KAG2240280.1"/>
    </source>
</evidence>
<accession>A0A8X7NVI5</accession>
<dbReference type="PANTHER" id="PTHR31672:SF13">
    <property type="entry name" value="F-BOX PROTEIN CPR30-LIKE"/>
    <property type="match status" value="1"/>
</dbReference>
<dbReference type="CDD" id="cd22157">
    <property type="entry name" value="F-box_AtFBW1-like"/>
    <property type="match status" value="1"/>
</dbReference>
<comment type="caution">
    <text evidence="2">The sequence shown here is derived from an EMBL/GenBank/DDBJ whole genome shotgun (WGS) entry which is preliminary data.</text>
</comment>
<evidence type="ECO:0000313" key="3">
    <source>
        <dbReference type="Proteomes" id="UP000886595"/>
    </source>
</evidence>
<dbReference type="EMBL" id="JAAMPC010001583">
    <property type="protein sequence ID" value="KAG2240280.1"/>
    <property type="molecule type" value="Genomic_DNA"/>
</dbReference>
<reference evidence="2 3" key="1">
    <citation type="submission" date="2020-02" db="EMBL/GenBank/DDBJ databases">
        <authorList>
            <person name="Ma Q."/>
            <person name="Huang Y."/>
            <person name="Song X."/>
            <person name="Pei D."/>
        </authorList>
    </citation>
    <scope>NUCLEOTIDE SEQUENCE [LARGE SCALE GENOMIC DNA]</scope>
    <source>
        <strain evidence="2">Sxm20200214</strain>
        <tissue evidence="2">Leaf</tissue>
    </source>
</reference>
<dbReference type="OrthoDB" id="1079629at2759"/>